<evidence type="ECO:0000256" key="7">
    <source>
        <dbReference type="ARBA" id="ARBA00022694"/>
    </source>
</evidence>
<keyword evidence="9" id="KW-0067">ATP-binding</keyword>
<keyword evidence="5" id="KW-0820">tRNA-binding</keyword>
<keyword evidence="8" id="KW-0547">Nucleotide-binding</keyword>
<comment type="subcellular location">
    <subcellularLocation>
        <location evidence="2">Mitochondrion</location>
    </subcellularLocation>
</comment>
<dbReference type="SUPFAM" id="SSF52402">
    <property type="entry name" value="Adenine nucleotide alpha hydrolases-like"/>
    <property type="match status" value="1"/>
</dbReference>
<proteinExistence type="inferred from homology"/>
<gene>
    <name evidence="14" type="ORF">RB653_008748</name>
</gene>
<evidence type="ECO:0000313" key="14">
    <source>
        <dbReference type="EMBL" id="KAK5579069.1"/>
    </source>
</evidence>
<keyword evidence="7" id="KW-0819">tRNA processing</keyword>
<dbReference type="Pfam" id="PF20259">
    <property type="entry name" value="tRNA_Me_trans_M"/>
    <property type="match status" value="1"/>
</dbReference>
<evidence type="ECO:0000256" key="1">
    <source>
        <dbReference type="ARBA" id="ARBA00003986"/>
    </source>
</evidence>
<dbReference type="FunFam" id="3.40.50.620:FF:000104">
    <property type="entry name" value="Mitochondrial tRNA-specific 2-thiouridylase 1"/>
    <property type="match status" value="1"/>
</dbReference>
<dbReference type="GO" id="GO:0000049">
    <property type="term" value="F:tRNA binding"/>
    <property type="evidence" value="ECO:0007669"/>
    <property type="project" value="UniProtKB-KW"/>
</dbReference>
<evidence type="ECO:0000313" key="15">
    <source>
        <dbReference type="Proteomes" id="UP001344447"/>
    </source>
</evidence>
<dbReference type="Gene3D" id="3.40.50.620">
    <property type="entry name" value="HUPs"/>
    <property type="match status" value="1"/>
</dbReference>
<dbReference type="Proteomes" id="UP001344447">
    <property type="component" value="Unassembled WGS sequence"/>
</dbReference>
<organism evidence="14 15">
    <name type="scientific">Dictyostelium firmibasis</name>
    <dbReference type="NCBI Taxonomy" id="79012"/>
    <lineage>
        <taxon>Eukaryota</taxon>
        <taxon>Amoebozoa</taxon>
        <taxon>Evosea</taxon>
        <taxon>Eumycetozoa</taxon>
        <taxon>Dictyostelia</taxon>
        <taxon>Dictyosteliales</taxon>
        <taxon>Dictyosteliaceae</taxon>
        <taxon>Dictyostelium</taxon>
    </lineage>
</organism>
<dbReference type="NCBIfam" id="TIGR00420">
    <property type="entry name" value="trmU"/>
    <property type="match status" value="1"/>
</dbReference>
<keyword evidence="6" id="KW-0808">Transferase</keyword>
<feature type="domain" description="tRNA-specific 2-thiouridylase MnmA-like central" evidence="13">
    <location>
        <begin position="278"/>
        <end position="341"/>
    </location>
</feature>
<dbReference type="Pfam" id="PF03054">
    <property type="entry name" value="tRNA_Me_trans"/>
    <property type="match status" value="1"/>
</dbReference>
<accession>A0AAN7TT20</accession>
<comment type="catalytic activity">
    <reaction evidence="12">
        <text>5-taurinomethyluridine(34) in tRNA + S-sulfanyl-L-cysteinyl-[protein] + AH2 + ATP = 5-taurinomethyl-2-thiouridine(34) in tRNA + L-cysteinyl-[protein] + A + AMP + diphosphate + H(+)</text>
        <dbReference type="Rhea" id="RHEA:47040"/>
        <dbReference type="Rhea" id="RHEA-COMP:10131"/>
        <dbReference type="Rhea" id="RHEA-COMP:11726"/>
        <dbReference type="Rhea" id="RHEA-COMP:11732"/>
        <dbReference type="Rhea" id="RHEA-COMP:11733"/>
        <dbReference type="ChEBI" id="CHEBI:13193"/>
        <dbReference type="ChEBI" id="CHEBI:15378"/>
        <dbReference type="ChEBI" id="CHEBI:17499"/>
        <dbReference type="ChEBI" id="CHEBI:29950"/>
        <dbReference type="ChEBI" id="CHEBI:30616"/>
        <dbReference type="ChEBI" id="CHEBI:33019"/>
        <dbReference type="ChEBI" id="CHEBI:61963"/>
        <dbReference type="ChEBI" id="CHEBI:87171"/>
        <dbReference type="ChEBI" id="CHEBI:87172"/>
        <dbReference type="ChEBI" id="CHEBI:456215"/>
        <dbReference type="EC" id="2.8.1.14"/>
    </reaction>
</comment>
<dbReference type="InterPro" id="IPR014729">
    <property type="entry name" value="Rossmann-like_a/b/a_fold"/>
</dbReference>
<dbReference type="GO" id="GO:0002143">
    <property type="term" value="P:tRNA wobble position uridine thiolation"/>
    <property type="evidence" value="ECO:0007669"/>
    <property type="project" value="TreeGrafter"/>
</dbReference>
<evidence type="ECO:0000256" key="4">
    <source>
        <dbReference type="ARBA" id="ARBA00011953"/>
    </source>
</evidence>
<evidence type="ECO:0000256" key="3">
    <source>
        <dbReference type="ARBA" id="ARBA00006191"/>
    </source>
</evidence>
<dbReference type="GO" id="GO:0061708">
    <property type="term" value="F:tRNA-5-taurinomethyluridine 2-sulfurtransferase"/>
    <property type="evidence" value="ECO:0007669"/>
    <property type="project" value="UniProtKB-EC"/>
</dbReference>
<dbReference type="CDD" id="cd01998">
    <property type="entry name" value="MnmA_TRMU-like"/>
    <property type="match status" value="1"/>
</dbReference>
<keyword evidence="10" id="KW-0694">RNA-binding</keyword>
<evidence type="ECO:0000256" key="6">
    <source>
        <dbReference type="ARBA" id="ARBA00022679"/>
    </source>
</evidence>
<evidence type="ECO:0000256" key="8">
    <source>
        <dbReference type="ARBA" id="ARBA00022741"/>
    </source>
</evidence>
<evidence type="ECO:0000259" key="13">
    <source>
        <dbReference type="Pfam" id="PF20259"/>
    </source>
</evidence>
<dbReference type="InterPro" id="IPR046884">
    <property type="entry name" value="MnmA-like_central"/>
</dbReference>
<comment type="caution">
    <text evidence="14">The sequence shown here is derived from an EMBL/GenBank/DDBJ whole genome shotgun (WGS) entry which is preliminary data.</text>
</comment>
<dbReference type="Gene3D" id="2.40.30.10">
    <property type="entry name" value="Translation factors"/>
    <property type="match status" value="1"/>
</dbReference>
<evidence type="ECO:0000256" key="12">
    <source>
        <dbReference type="ARBA" id="ARBA00049564"/>
    </source>
</evidence>
<dbReference type="PANTHER" id="PTHR11933">
    <property type="entry name" value="TRNA 5-METHYLAMINOMETHYL-2-THIOURIDYLATE -METHYLTRANSFERASE"/>
    <property type="match status" value="1"/>
</dbReference>
<evidence type="ECO:0000256" key="2">
    <source>
        <dbReference type="ARBA" id="ARBA00004173"/>
    </source>
</evidence>
<evidence type="ECO:0000256" key="11">
    <source>
        <dbReference type="ARBA" id="ARBA00023157"/>
    </source>
</evidence>
<keyword evidence="11" id="KW-1015">Disulfide bond</keyword>
<protein>
    <recommendedName>
        <fullName evidence="4">tRNA-5-taurinomethyluridine 2-sulfurtransferase</fullName>
        <ecNumber evidence="4">2.8.1.14</ecNumber>
    </recommendedName>
</protein>
<evidence type="ECO:0000256" key="9">
    <source>
        <dbReference type="ARBA" id="ARBA00022840"/>
    </source>
</evidence>
<dbReference type="EMBL" id="JAVFKY010000003">
    <property type="protein sequence ID" value="KAK5579069.1"/>
    <property type="molecule type" value="Genomic_DNA"/>
</dbReference>
<evidence type="ECO:0000256" key="10">
    <source>
        <dbReference type="ARBA" id="ARBA00022884"/>
    </source>
</evidence>
<dbReference type="Gene3D" id="2.30.30.280">
    <property type="entry name" value="Adenine nucleotide alpha hydrolases-like domains"/>
    <property type="match status" value="1"/>
</dbReference>
<name>A0AAN7TT20_9MYCE</name>
<dbReference type="GO" id="GO:0005524">
    <property type="term" value="F:ATP binding"/>
    <property type="evidence" value="ECO:0007669"/>
    <property type="project" value="UniProtKB-KW"/>
</dbReference>
<sequence length="452" mass="51740">MINNVNKIKKSWDTLLNVRINKSRYFTTSKSQPNILENIDNNNNQDFEQVLKNTKIRIPTSALLLPTKPKVCIGMSGGVDSTITAKLLKLQGFDVTGVFIKSWDEVEDTGRCQGERDWKDALEASEFLDIPMFKADFVKDYWNRVFIDFLKGYENGLTPNPDVWCNREIKFDLFFDFAKENFGVDYIATGHYSNLYYGEGENNSDNLQLHRAVDKNKDQTFFLCMTKGERLKQALFPIGGFTKEKIVSFAKTIPDFSKITSKKSSRGICFIGKRPLPDFLSQYIPLKPGEFFDISTNQFIKNRQHKGAICYTIGQKPHIDSLSEKYFVVRSDIKSNIVYVCPESQFDNYSKHYNFKVYSFNWINEIPIEIKSEQGFKARGICRHRGEVVDLTIKDTGKISSVDGSILYSINLDQPLRSVVSGQILCLFDRITDRCYGGGVIDSPPLYNPPNK</sequence>
<dbReference type="AlphaFoldDB" id="A0AAN7TT20"/>
<dbReference type="EC" id="2.8.1.14" evidence="4"/>
<dbReference type="InterPro" id="IPR023382">
    <property type="entry name" value="MnmA-like_central_sf"/>
</dbReference>
<dbReference type="GO" id="GO:0005739">
    <property type="term" value="C:mitochondrion"/>
    <property type="evidence" value="ECO:0007669"/>
    <property type="project" value="UniProtKB-SubCell"/>
</dbReference>
<comment type="similarity">
    <text evidence="3">Belongs to the MnmA/TRMU family.</text>
</comment>
<reference evidence="14 15" key="1">
    <citation type="submission" date="2023-11" db="EMBL/GenBank/DDBJ databases">
        <title>Dfirmibasis_genome.</title>
        <authorList>
            <person name="Edelbroek B."/>
            <person name="Kjellin J."/>
            <person name="Jerlstrom-Hultqvist J."/>
            <person name="Soderbom F."/>
        </authorList>
    </citation>
    <scope>NUCLEOTIDE SEQUENCE [LARGE SCALE GENOMIC DNA]</scope>
    <source>
        <strain evidence="14 15">TNS-C-14</strain>
    </source>
</reference>
<dbReference type="PANTHER" id="PTHR11933:SF5">
    <property type="entry name" value="MITOCHONDRIAL TRNA-SPECIFIC 2-THIOURIDYLASE 1"/>
    <property type="match status" value="1"/>
</dbReference>
<dbReference type="NCBIfam" id="NF001138">
    <property type="entry name" value="PRK00143.1"/>
    <property type="match status" value="1"/>
</dbReference>
<keyword evidence="15" id="KW-1185">Reference proteome</keyword>
<dbReference type="InterPro" id="IPR004506">
    <property type="entry name" value="MnmA-like"/>
</dbReference>
<evidence type="ECO:0000256" key="5">
    <source>
        <dbReference type="ARBA" id="ARBA00022555"/>
    </source>
</evidence>
<comment type="function">
    <text evidence="1">Catalyzes the 2-thiolation of uridine at the wobble position (U34) of mitochondrial tRNA(Lys), tRNA(Glu) and tRNA(Gln). Required for the formation of 5-taurinomethyl-2-thiouridine (tm5s2U) of mitochondrial tRNA(Lys), tRNA(Glu), and tRNA(Gln) at the wobble position. ATP is required to activate the C2 atom of the wobble base.</text>
</comment>